<dbReference type="RefSeq" id="WP_220348948.1">
    <property type="nucleotide sequence ID" value="NZ_NFZV01000037.1"/>
</dbReference>
<accession>A0A3E0WSQ7</accession>
<sequence length="296" mass="31537">MTYRISRSIILPAAAFGMAALLSACDGDSNGSDTGTLSLAVTDAPVDSARAVYVDFTGVTLQPASGQRIEFDFEDARRIDLLELQGGVSKALLDGETVPAGAYSWMRLKLADTPGYIELDTGDTYPLWVPSGAQTGLKLQRGFTVPVNGHADFTIDFDLRKSVLNPGNGSDDYRLRPTLRLVDNTEVGAIAGEVFSERLTDDSCDPENAVNVVYIFDGRDVEPTDLGSEPGPLTTASVREDGTNSYHAAFLPAGEYTVAFTCRGELDDPEVAGDELSFQGVQAATVQAGETTTVDF</sequence>
<dbReference type="PROSITE" id="PS51257">
    <property type="entry name" value="PROKAR_LIPOPROTEIN"/>
    <property type="match status" value="1"/>
</dbReference>
<feature type="signal peptide" evidence="1">
    <location>
        <begin position="1"/>
        <end position="24"/>
    </location>
</feature>
<evidence type="ECO:0000313" key="4">
    <source>
        <dbReference type="Proteomes" id="UP000256763"/>
    </source>
</evidence>
<proteinExistence type="predicted"/>
<evidence type="ECO:0000256" key="1">
    <source>
        <dbReference type="SAM" id="SignalP"/>
    </source>
</evidence>
<name>A0A3E0WSQ7_9GAMM</name>
<dbReference type="Pfam" id="PF14321">
    <property type="entry name" value="DUF4382"/>
    <property type="match status" value="1"/>
</dbReference>
<dbReference type="InterPro" id="IPR025491">
    <property type="entry name" value="DUF4382"/>
</dbReference>
<keyword evidence="4" id="KW-1185">Reference proteome</keyword>
<comment type="caution">
    <text evidence="3">The sequence shown here is derived from an EMBL/GenBank/DDBJ whole genome shotgun (WGS) entry which is preliminary data.</text>
</comment>
<feature type="chain" id="PRO_5017799561" description="DUF4382 domain-containing protein" evidence="1">
    <location>
        <begin position="25"/>
        <end position="296"/>
    </location>
</feature>
<evidence type="ECO:0000313" key="3">
    <source>
        <dbReference type="EMBL" id="RFA35429.1"/>
    </source>
</evidence>
<gene>
    <name evidence="3" type="ORF">CAL65_13205</name>
</gene>
<evidence type="ECO:0000259" key="2">
    <source>
        <dbReference type="Pfam" id="PF14321"/>
    </source>
</evidence>
<organism evidence="3 4">
    <name type="scientific">Alkalilimnicola ehrlichii</name>
    <dbReference type="NCBI Taxonomy" id="351052"/>
    <lineage>
        <taxon>Bacteria</taxon>
        <taxon>Pseudomonadati</taxon>
        <taxon>Pseudomonadota</taxon>
        <taxon>Gammaproteobacteria</taxon>
        <taxon>Chromatiales</taxon>
        <taxon>Ectothiorhodospiraceae</taxon>
        <taxon>Alkalilimnicola</taxon>
    </lineage>
</organism>
<feature type="domain" description="DUF4382" evidence="2">
    <location>
        <begin position="34"/>
        <end position="177"/>
    </location>
</feature>
<dbReference type="EMBL" id="NFZW01000012">
    <property type="protein sequence ID" value="RFA35429.1"/>
    <property type="molecule type" value="Genomic_DNA"/>
</dbReference>
<dbReference type="AlphaFoldDB" id="A0A3E0WSQ7"/>
<keyword evidence="1" id="KW-0732">Signal</keyword>
<dbReference type="Proteomes" id="UP000256763">
    <property type="component" value="Unassembled WGS sequence"/>
</dbReference>
<reference evidence="4" key="1">
    <citation type="submission" date="2017-05" db="EMBL/GenBank/DDBJ databases">
        <authorList>
            <person name="Sharma S."/>
            <person name="Sidhu C."/>
            <person name="Pinnaka A.K."/>
        </authorList>
    </citation>
    <scope>NUCLEOTIDE SEQUENCE [LARGE SCALE GENOMIC DNA]</scope>
    <source>
        <strain evidence="4">AK93</strain>
    </source>
</reference>
<protein>
    <recommendedName>
        <fullName evidence="2">DUF4382 domain-containing protein</fullName>
    </recommendedName>
</protein>